<evidence type="ECO:0000256" key="1">
    <source>
        <dbReference type="PROSITE-ProRule" id="PRU00221"/>
    </source>
</evidence>
<reference evidence="4" key="1">
    <citation type="submission" date="2023-07" db="EMBL/GenBank/DDBJ databases">
        <title>30 novel species of actinomycetes from the DSMZ collection.</title>
        <authorList>
            <person name="Nouioui I."/>
        </authorList>
    </citation>
    <scope>NUCLEOTIDE SEQUENCE [LARGE SCALE GENOMIC DNA]</scope>
    <source>
        <strain evidence="4">DSM 41640</strain>
    </source>
</reference>
<dbReference type="InterPro" id="IPR011047">
    <property type="entry name" value="Quinoprotein_ADH-like_sf"/>
</dbReference>
<dbReference type="SUPFAM" id="SSF50998">
    <property type="entry name" value="Quinoprotein alcohol dehydrogenase-like"/>
    <property type="match status" value="1"/>
</dbReference>
<dbReference type="EMBL" id="JAVREZ010000010">
    <property type="protein sequence ID" value="MDT0484039.1"/>
    <property type="molecule type" value="Genomic_DNA"/>
</dbReference>
<feature type="repeat" description="WD" evidence="1">
    <location>
        <begin position="801"/>
        <end position="833"/>
    </location>
</feature>
<gene>
    <name evidence="3" type="ORF">RNB18_28185</name>
</gene>
<evidence type="ECO:0000259" key="2">
    <source>
        <dbReference type="Pfam" id="PF12770"/>
    </source>
</evidence>
<feature type="domain" description="CHAT" evidence="2">
    <location>
        <begin position="71"/>
        <end position="343"/>
    </location>
</feature>
<dbReference type="Gene3D" id="2.130.10.10">
    <property type="entry name" value="YVTN repeat-like/Quinoprotein amine dehydrogenase"/>
    <property type="match status" value="2"/>
</dbReference>
<organism evidence="3 4">
    <name type="scientific">Streptomyces doebereineriae</name>
    <dbReference type="NCBI Taxonomy" id="3075528"/>
    <lineage>
        <taxon>Bacteria</taxon>
        <taxon>Bacillati</taxon>
        <taxon>Actinomycetota</taxon>
        <taxon>Actinomycetes</taxon>
        <taxon>Kitasatosporales</taxon>
        <taxon>Streptomycetaceae</taxon>
        <taxon>Streptomyces</taxon>
    </lineage>
</organism>
<name>A0ABU2VEQ9_9ACTN</name>
<dbReference type="Pfam" id="PF00400">
    <property type="entry name" value="WD40"/>
    <property type="match status" value="3"/>
</dbReference>
<sequence>MATVLELQICQLHPREYEVRVVKAAAGGEPRAPLILNVDELLGQRPALENKVVFSAGPTRRVVRPSEQLVQDVGRQLFDALFSDQILGTYRASLSVAQERQEPLQIVLRLEPPELALLPWEALFDSHNDYYVCLREPIVRHLPASRTLNPLPVQLPLRILAVIASPRGLPLLDSDSERALLEEALAEQVADDLVELVWLTDASWTSLHSRLHAGPWHVLHFIGHGDYDLHYEEGQIALVGENGRAQMVEAYRLAELIALANPVPRLVVLNSCASAAGGADDGFSSVGAALVRSGISAVAAMQFSITDRASVNFAQGFYTALAHGRRVDDAVRSGRLSMFGTSRSLEWITPVLYVRGEANLLFNLNTQQQPPKETDQRKRRLYTEASEELRIGHRGKAIELLDDLLSLDPDNSDAIKLRDQAARQEQLIKAYVRAAEAEESEDWSAAIDCYEQIMQQDPDYRDTTTRRDFCRDRQRIAHLQEKLRSYASQKKWQATIDVSETLEQLDPDSADPDGLSTEARLEVAHEQYTAYLEDLYLQASEAERSEDWNTAINRYEQIMQQDPNYRDTTTRRDFCRDRQSLARSTSNGRNPVTLFAIKTLVIDTPCGAIAWGSSGRYQALAVDIWGDAQIRLYDMAGAGLLAIQTGKKGAPYVAAFSPDGTRLIGKGKKGATVWNAYTGKSVLHVPAGNGLAAATFKADGTCIATGSYDSACVWDVKTAKKIFSAAERAIQAVAFSPDGNRLIVADQRGLHVWQLDTGLKIFEDLRGFLNSVAYSPDGKRAAAGSSTDNAAYLWNPGHVHELAHNASVTSVAFGSDGTRLATGSEDGTARIWNAINAHMMCKITHDDPVSSLAFSPRGTHLATGTRRAVTVWELRYM</sequence>
<evidence type="ECO:0000313" key="3">
    <source>
        <dbReference type="EMBL" id="MDT0484039.1"/>
    </source>
</evidence>
<dbReference type="PROSITE" id="PS50082">
    <property type="entry name" value="WD_REPEATS_2"/>
    <property type="match status" value="1"/>
</dbReference>
<dbReference type="PANTHER" id="PTHR19879:SF9">
    <property type="entry name" value="TRANSCRIPTION INITIATION FACTOR TFIID SUBUNIT 5"/>
    <property type="match status" value="1"/>
</dbReference>
<dbReference type="InterPro" id="IPR011990">
    <property type="entry name" value="TPR-like_helical_dom_sf"/>
</dbReference>
<dbReference type="InterPro" id="IPR001680">
    <property type="entry name" value="WD40_rpt"/>
</dbReference>
<keyword evidence="4" id="KW-1185">Reference proteome</keyword>
<dbReference type="InterPro" id="IPR024983">
    <property type="entry name" value="CHAT_dom"/>
</dbReference>
<dbReference type="Proteomes" id="UP001183824">
    <property type="component" value="Unassembled WGS sequence"/>
</dbReference>
<evidence type="ECO:0000313" key="4">
    <source>
        <dbReference type="Proteomes" id="UP001183824"/>
    </source>
</evidence>
<dbReference type="SUPFAM" id="SSF48452">
    <property type="entry name" value="TPR-like"/>
    <property type="match status" value="1"/>
</dbReference>
<protein>
    <submittedName>
        <fullName evidence="3">CHAT domain-containing protein</fullName>
    </submittedName>
</protein>
<dbReference type="CDD" id="cd00200">
    <property type="entry name" value="WD40"/>
    <property type="match status" value="1"/>
</dbReference>
<proteinExistence type="predicted"/>
<dbReference type="InterPro" id="IPR015943">
    <property type="entry name" value="WD40/YVTN_repeat-like_dom_sf"/>
</dbReference>
<keyword evidence="1" id="KW-0853">WD repeat</keyword>
<comment type="caution">
    <text evidence="3">The sequence shown here is derived from an EMBL/GenBank/DDBJ whole genome shotgun (WGS) entry which is preliminary data.</text>
</comment>
<dbReference type="Pfam" id="PF12770">
    <property type="entry name" value="CHAT"/>
    <property type="match status" value="1"/>
</dbReference>
<dbReference type="PANTHER" id="PTHR19879">
    <property type="entry name" value="TRANSCRIPTION INITIATION FACTOR TFIID"/>
    <property type="match status" value="1"/>
</dbReference>
<dbReference type="Gene3D" id="1.25.40.10">
    <property type="entry name" value="Tetratricopeptide repeat domain"/>
    <property type="match status" value="1"/>
</dbReference>
<accession>A0ABU2VEQ9</accession>
<dbReference type="PROSITE" id="PS50294">
    <property type="entry name" value="WD_REPEATS_REGION"/>
    <property type="match status" value="1"/>
</dbReference>
<dbReference type="RefSeq" id="WP_311716904.1">
    <property type="nucleotide sequence ID" value="NZ_JAVREZ010000010.1"/>
</dbReference>
<dbReference type="SMART" id="SM00320">
    <property type="entry name" value="WD40"/>
    <property type="match status" value="6"/>
</dbReference>